<dbReference type="GO" id="GO:0004642">
    <property type="term" value="F:phosphoribosylformylglycinamidine synthase activity"/>
    <property type="evidence" value="ECO:0007669"/>
    <property type="project" value="InterPro"/>
</dbReference>
<keyword evidence="3" id="KW-0547">Nucleotide-binding</keyword>
<dbReference type="AlphaFoldDB" id="A0A382VSY3"/>
<organism evidence="8">
    <name type="scientific">marine metagenome</name>
    <dbReference type="NCBI Taxonomy" id="408172"/>
    <lineage>
        <taxon>unclassified sequences</taxon>
        <taxon>metagenomes</taxon>
        <taxon>ecological metagenomes</taxon>
    </lineage>
</organism>
<dbReference type="GO" id="GO:0006189">
    <property type="term" value="P:'de novo' IMP biosynthetic process"/>
    <property type="evidence" value="ECO:0007669"/>
    <property type="project" value="InterPro"/>
</dbReference>
<proteinExistence type="inferred from homology"/>
<dbReference type="Pfam" id="PF13507">
    <property type="entry name" value="GATase_5"/>
    <property type="match status" value="1"/>
</dbReference>
<protein>
    <submittedName>
        <fullName evidence="8">Uncharacterized protein</fullName>
    </submittedName>
</protein>
<dbReference type="NCBIfam" id="NF002957">
    <property type="entry name" value="PRK03619.1"/>
    <property type="match status" value="1"/>
</dbReference>
<dbReference type="GO" id="GO:0016787">
    <property type="term" value="F:hydrolase activity"/>
    <property type="evidence" value="ECO:0007669"/>
    <property type="project" value="UniProtKB-KW"/>
</dbReference>
<keyword evidence="6" id="KW-0067">ATP-binding</keyword>
<keyword evidence="4" id="KW-0658">Purine biosynthesis</keyword>
<evidence type="ECO:0000256" key="7">
    <source>
        <dbReference type="ARBA" id="ARBA00022962"/>
    </source>
</evidence>
<dbReference type="HAMAP" id="MF_00421">
    <property type="entry name" value="PurQ"/>
    <property type="match status" value="1"/>
</dbReference>
<evidence type="ECO:0000313" key="8">
    <source>
        <dbReference type="EMBL" id="SVD49629.1"/>
    </source>
</evidence>
<dbReference type="InterPro" id="IPR029062">
    <property type="entry name" value="Class_I_gatase-like"/>
</dbReference>
<feature type="non-terminal residue" evidence="8">
    <location>
        <position position="234"/>
    </location>
</feature>
<dbReference type="GO" id="GO:0005524">
    <property type="term" value="F:ATP binding"/>
    <property type="evidence" value="ECO:0007669"/>
    <property type="project" value="UniProtKB-KW"/>
</dbReference>
<name>A0A382VSY3_9ZZZZ</name>
<dbReference type="PANTHER" id="PTHR47552">
    <property type="entry name" value="PHOSPHORIBOSYLFORMYLGLYCINAMIDINE SYNTHASE SUBUNIT PURQ"/>
    <property type="match status" value="1"/>
</dbReference>
<reference evidence="8" key="1">
    <citation type="submission" date="2018-05" db="EMBL/GenBank/DDBJ databases">
        <authorList>
            <person name="Lanie J.A."/>
            <person name="Ng W.-L."/>
            <person name="Kazmierczak K.M."/>
            <person name="Andrzejewski T.M."/>
            <person name="Davidsen T.M."/>
            <person name="Wayne K.J."/>
            <person name="Tettelin H."/>
            <person name="Glass J.I."/>
            <person name="Rusch D."/>
            <person name="Podicherti R."/>
            <person name="Tsui H.-C.T."/>
            <person name="Winkler M.E."/>
        </authorList>
    </citation>
    <scope>NUCLEOTIDE SEQUENCE</scope>
</reference>
<dbReference type="EMBL" id="UINC01154377">
    <property type="protein sequence ID" value="SVD49629.1"/>
    <property type="molecule type" value="Genomic_DNA"/>
</dbReference>
<keyword evidence="2" id="KW-0436">Ligase</keyword>
<keyword evidence="7" id="KW-0315">Glutamine amidotransferase</keyword>
<dbReference type="SUPFAM" id="SSF52317">
    <property type="entry name" value="Class I glutamine amidotransferase-like"/>
    <property type="match status" value="1"/>
</dbReference>
<dbReference type="PIRSF" id="PIRSF001586">
    <property type="entry name" value="FGAM_synth_I"/>
    <property type="match status" value="1"/>
</dbReference>
<evidence type="ECO:0000256" key="6">
    <source>
        <dbReference type="ARBA" id="ARBA00022840"/>
    </source>
</evidence>
<accession>A0A382VSY3</accession>
<dbReference type="NCBIfam" id="TIGR01737">
    <property type="entry name" value="FGAM_synth_I"/>
    <property type="match status" value="1"/>
</dbReference>
<dbReference type="InterPro" id="IPR010075">
    <property type="entry name" value="PRibForGlyAmidine_synth_PurQ"/>
</dbReference>
<gene>
    <name evidence="8" type="ORF">METZ01_LOCUS402483</name>
</gene>
<dbReference type="PROSITE" id="PS51273">
    <property type="entry name" value="GATASE_TYPE_1"/>
    <property type="match status" value="1"/>
</dbReference>
<dbReference type="CDD" id="cd01740">
    <property type="entry name" value="GATase1_FGAR_AT"/>
    <property type="match status" value="1"/>
</dbReference>
<keyword evidence="5" id="KW-0378">Hydrolase</keyword>
<dbReference type="Gene3D" id="3.40.50.880">
    <property type="match status" value="1"/>
</dbReference>
<evidence type="ECO:0000256" key="5">
    <source>
        <dbReference type="ARBA" id="ARBA00022801"/>
    </source>
</evidence>
<dbReference type="SMART" id="SM01211">
    <property type="entry name" value="GATase_5"/>
    <property type="match status" value="1"/>
</dbReference>
<evidence type="ECO:0000256" key="3">
    <source>
        <dbReference type="ARBA" id="ARBA00022741"/>
    </source>
</evidence>
<keyword evidence="1" id="KW-0963">Cytoplasm</keyword>
<dbReference type="PANTHER" id="PTHR47552:SF1">
    <property type="entry name" value="PHOSPHORIBOSYLFORMYLGLYCINAMIDINE SYNTHASE SUBUNIT PURQ"/>
    <property type="match status" value="1"/>
</dbReference>
<evidence type="ECO:0000256" key="2">
    <source>
        <dbReference type="ARBA" id="ARBA00022598"/>
    </source>
</evidence>
<evidence type="ECO:0000256" key="1">
    <source>
        <dbReference type="ARBA" id="ARBA00022490"/>
    </source>
</evidence>
<evidence type="ECO:0000256" key="4">
    <source>
        <dbReference type="ARBA" id="ARBA00022755"/>
    </source>
</evidence>
<sequence length="234" mass="25724">MRFGVVVFPGTWSDRDFGIALGDVLEQDVEYVWHKDRDLSRFDCIILPGGFAHGDYLRTGAIASLSPVMESVVTFAEAGGLVFGSCNGFQILCETGLLPGALLRNDHLEFRCQWNYLMVENTDTLFTKACDPGEPLYIPVSHGEGRYYASPEDLRELEMNDQVIFRYCNADGIPNQESNPNGSFDNIAGIINRKGNVMGMMPHPERACTPMLGGDDGLRIFQSIIGTSLIGTSG</sequence>